<evidence type="ECO:0000313" key="5">
    <source>
        <dbReference type="EMBL" id="KAI7729001.1"/>
    </source>
</evidence>
<name>A0AAD5BSV2_AMBAR</name>
<comment type="subcellular location">
    <subcellularLocation>
        <location evidence="1 3">Nucleus</location>
    </subcellularLocation>
</comment>
<dbReference type="Pfam" id="PF06203">
    <property type="entry name" value="CCT"/>
    <property type="match status" value="1"/>
</dbReference>
<dbReference type="PROSITE" id="PS51017">
    <property type="entry name" value="CCT"/>
    <property type="match status" value="1"/>
</dbReference>
<evidence type="ECO:0000259" key="4">
    <source>
        <dbReference type="PROSITE" id="PS51017"/>
    </source>
</evidence>
<evidence type="ECO:0000256" key="1">
    <source>
        <dbReference type="ARBA" id="ARBA00004123"/>
    </source>
</evidence>
<comment type="caution">
    <text evidence="5">The sequence shown here is derived from an EMBL/GenBank/DDBJ whole genome shotgun (WGS) entry which is preliminary data.</text>
</comment>
<organism evidence="5 6">
    <name type="scientific">Ambrosia artemisiifolia</name>
    <name type="common">Common ragweed</name>
    <dbReference type="NCBI Taxonomy" id="4212"/>
    <lineage>
        <taxon>Eukaryota</taxon>
        <taxon>Viridiplantae</taxon>
        <taxon>Streptophyta</taxon>
        <taxon>Embryophyta</taxon>
        <taxon>Tracheophyta</taxon>
        <taxon>Spermatophyta</taxon>
        <taxon>Magnoliopsida</taxon>
        <taxon>eudicotyledons</taxon>
        <taxon>Gunneridae</taxon>
        <taxon>Pentapetalae</taxon>
        <taxon>asterids</taxon>
        <taxon>campanulids</taxon>
        <taxon>Asterales</taxon>
        <taxon>Asteraceae</taxon>
        <taxon>Asteroideae</taxon>
        <taxon>Heliantheae alliance</taxon>
        <taxon>Heliantheae</taxon>
        <taxon>Ambrosia</taxon>
    </lineage>
</organism>
<dbReference type="InterPro" id="IPR010402">
    <property type="entry name" value="CCT_domain"/>
</dbReference>
<feature type="non-terminal residue" evidence="5">
    <location>
        <position position="73"/>
    </location>
</feature>
<protein>
    <recommendedName>
        <fullName evidence="4">CCT domain-containing protein</fullName>
    </recommendedName>
</protein>
<dbReference type="AlphaFoldDB" id="A0AAD5BSV2"/>
<sequence>MHDYLIKRDLKPKAQRFEKTVRYVTRKARADVRKRVKRRFEKAGDAYDYDPMSQTRSYSEYIHFLIIYNMHEE</sequence>
<accession>A0AAD5BSV2</accession>
<gene>
    <name evidence="5" type="ORF">M8C21_021496</name>
</gene>
<dbReference type="Proteomes" id="UP001206925">
    <property type="component" value="Unassembled WGS sequence"/>
</dbReference>
<keyword evidence="6" id="KW-1185">Reference proteome</keyword>
<proteinExistence type="predicted"/>
<evidence type="ECO:0000256" key="2">
    <source>
        <dbReference type="ARBA" id="ARBA00023242"/>
    </source>
</evidence>
<dbReference type="EMBL" id="JAMZMK010011092">
    <property type="protein sequence ID" value="KAI7729001.1"/>
    <property type="molecule type" value="Genomic_DNA"/>
</dbReference>
<feature type="domain" description="CCT" evidence="4">
    <location>
        <begin position="1"/>
        <end position="43"/>
    </location>
</feature>
<evidence type="ECO:0000313" key="6">
    <source>
        <dbReference type="Proteomes" id="UP001206925"/>
    </source>
</evidence>
<keyword evidence="2 3" id="KW-0539">Nucleus</keyword>
<evidence type="ECO:0000256" key="3">
    <source>
        <dbReference type="PROSITE-ProRule" id="PRU00357"/>
    </source>
</evidence>
<dbReference type="GO" id="GO:0005634">
    <property type="term" value="C:nucleus"/>
    <property type="evidence" value="ECO:0007669"/>
    <property type="project" value="UniProtKB-SubCell"/>
</dbReference>
<reference evidence="5" key="1">
    <citation type="submission" date="2022-06" db="EMBL/GenBank/DDBJ databases">
        <title>Uncovering the hologenomic basis of an extraordinary plant invasion.</title>
        <authorList>
            <person name="Bieker V.C."/>
            <person name="Martin M.D."/>
            <person name="Gilbert T."/>
            <person name="Hodgins K."/>
            <person name="Battlay P."/>
            <person name="Petersen B."/>
            <person name="Wilson J."/>
        </authorList>
    </citation>
    <scope>NUCLEOTIDE SEQUENCE</scope>
    <source>
        <strain evidence="5">AA19_3_7</strain>
        <tissue evidence="5">Leaf</tissue>
    </source>
</reference>